<accession>A0ABY8Q4Y0</accession>
<name>A0ABY8Q4Y0_9RHOB</name>
<dbReference type="Proteomes" id="UP001230978">
    <property type="component" value="Chromosome"/>
</dbReference>
<reference evidence="1 2" key="1">
    <citation type="submission" date="2023-04" db="EMBL/GenBank/DDBJ databases">
        <title>YMD61, complete Genome.</title>
        <authorList>
            <person name="Zhang J."/>
        </authorList>
    </citation>
    <scope>NUCLEOTIDE SEQUENCE [LARGE SCALE GENOMIC DNA]</scope>
    <source>
        <strain evidence="1 2">YMD61</strain>
    </source>
</reference>
<evidence type="ECO:0000313" key="2">
    <source>
        <dbReference type="Proteomes" id="UP001230978"/>
    </source>
</evidence>
<organism evidence="1 2">
    <name type="scientific">Fuscovulum ytuae</name>
    <dbReference type="NCBI Taxonomy" id="3042299"/>
    <lineage>
        <taxon>Bacteria</taxon>
        <taxon>Pseudomonadati</taxon>
        <taxon>Pseudomonadota</taxon>
        <taxon>Alphaproteobacteria</taxon>
        <taxon>Rhodobacterales</taxon>
        <taxon>Paracoccaceae</taxon>
        <taxon>Fuscovulum</taxon>
    </lineage>
</organism>
<evidence type="ECO:0000313" key="1">
    <source>
        <dbReference type="EMBL" id="WGV15914.1"/>
    </source>
</evidence>
<dbReference type="EMBL" id="CP124535">
    <property type="protein sequence ID" value="WGV15914.1"/>
    <property type="molecule type" value="Genomic_DNA"/>
</dbReference>
<keyword evidence="2" id="KW-1185">Reference proteome</keyword>
<gene>
    <name evidence="1" type="ORF">QF092_16930</name>
</gene>
<proteinExistence type="predicted"/>
<sequence>MAKPRATAQNAVTHGIFRQDRPTAPSSPFAVLAMQSFPGRLGEDMADDLMRAERQTARCRATLLEETRALETLLAAALLQTDTALDTTIQAALSQLTRLLRYQNQSLTTLRKARIAILNTAEGFGALTDQGRG</sequence>
<dbReference type="RefSeq" id="WP_281465743.1">
    <property type="nucleotide sequence ID" value="NZ_CP124535.1"/>
</dbReference>
<protein>
    <submittedName>
        <fullName evidence="1">Uncharacterized protein</fullName>
    </submittedName>
</protein>